<dbReference type="AlphaFoldDB" id="A0A934QNN0"/>
<dbReference type="GO" id="GO:0045892">
    <property type="term" value="P:negative regulation of DNA-templated transcription"/>
    <property type="evidence" value="ECO:0007669"/>
    <property type="project" value="TreeGrafter"/>
</dbReference>
<keyword evidence="3" id="KW-0804">Transcription</keyword>
<evidence type="ECO:0000256" key="3">
    <source>
        <dbReference type="ARBA" id="ARBA00023163"/>
    </source>
</evidence>
<evidence type="ECO:0000259" key="5">
    <source>
        <dbReference type="PROSITE" id="PS51078"/>
    </source>
</evidence>
<protein>
    <submittedName>
        <fullName evidence="6">IclR family transcriptional regulator</fullName>
    </submittedName>
</protein>
<evidence type="ECO:0000256" key="2">
    <source>
        <dbReference type="ARBA" id="ARBA00023125"/>
    </source>
</evidence>
<dbReference type="SUPFAM" id="SSF46785">
    <property type="entry name" value="Winged helix' DNA-binding domain"/>
    <property type="match status" value="1"/>
</dbReference>
<gene>
    <name evidence="6" type="ORF">JHE00_05765</name>
</gene>
<dbReference type="InterPro" id="IPR036388">
    <property type="entry name" value="WH-like_DNA-bd_sf"/>
</dbReference>
<dbReference type="SMART" id="SM00346">
    <property type="entry name" value="HTH_ICLR"/>
    <property type="match status" value="1"/>
</dbReference>
<comment type="caution">
    <text evidence="6">The sequence shown here is derived from an EMBL/GenBank/DDBJ whole genome shotgun (WGS) entry which is preliminary data.</text>
</comment>
<dbReference type="EMBL" id="JAENJH010000001">
    <property type="protein sequence ID" value="MBK1783830.1"/>
    <property type="molecule type" value="Genomic_DNA"/>
</dbReference>
<dbReference type="InterPro" id="IPR005471">
    <property type="entry name" value="Tscrpt_reg_IclR_N"/>
</dbReference>
<organism evidence="6 7">
    <name type="scientific">Prauserella cavernicola</name>
    <dbReference type="NCBI Taxonomy" id="2800127"/>
    <lineage>
        <taxon>Bacteria</taxon>
        <taxon>Bacillati</taxon>
        <taxon>Actinomycetota</taxon>
        <taxon>Actinomycetes</taxon>
        <taxon>Pseudonocardiales</taxon>
        <taxon>Pseudonocardiaceae</taxon>
        <taxon>Prauserella</taxon>
    </lineage>
</organism>
<dbReference type="GO" id="GO:0003677">
    <property type="term" value="F:DNA binding"/>
    <property type="evidence" value="ECO:0007669"/>
    <property type="project" value="UniProtKB-KW"/>
</dbReference>
<dbReference type="RefSeq" id="WP_200315428.1">
    <property type="nucleotide sequence ID" value="NZ_JAENJH010000001.1"/>
</dbReference>
<reference evidence="6" key="1">
    <citation type="submission" date="2020-12" db="EMBL/GenBank/DDBJ databases">
        <title>Prauserella sp. ASG 168, a novel actinomycete isolated from cave rock.</title>
        <authorList>
            <person name="Suriyachadkun C."/>
        </authorList>
    </citation>
    <scope>NUCLEOTIDE SEQUENCE</scope>
    <source>
        <strain evidence="6">ASG 168</strain>
    </source>
</reference>
<sequence>MSTRSESVWASASPAPAVLRAGAILDALARSRGRALTPAQLAAAAGDIPRASVVNVCAALHDRDLVRAVDGGFVLGPGLLRLSQAYLDALDPVRAFKEQMGRLGDREETLQLATMEGADVVYLAVHEGTVLLRPTSKAGSRLPVTCTALGKAMLAGVPEDDVRALLADGEPFAARTSWSITALDPLLADLRAVRTAGHAVDDQEAAEGIVCVAATVPGSATDGQPFAVSSSLLKSQATPDRVAAVADLIKDVVRGMAEGN</sequence>
<proteinExistence type="predicted"/>
<dbReference type="InterPro" id="IPR029016">
    <property type="entry name" value="GAF-like_dom_sf"/>
</dbReference>
<evidence type="ECO:0000256" key="1">
    <source>
        <dbReference type="ARBA" id="ARBA00023015"/>
    </source>
</evidence>
<dbReference type="Gene3D" id="1.10.10.10">
    <property type="entry name" value="Winged helix-like DNA-binding domain superfamily/Winged helix DNA-binding domain"/>
    <property type="match status" value="1"/>
</dbReference>
<dbReference type="PROSITE" id="PS51077">
    <property type="entry name" value="HTH_ICLR"/>
    <property type="match status" value="1"/>
</dbReference>
<accession>A0A934QNN0</accession>
<dbReference type="InterPro" id="IPR050707">
    <property type="entry name" value="HTH_MetabolicPath_Reg"/>
</dbReference>
<dbReference type="Pfam" id="PF01614">
    <property type="entry name" value="IclR_C"/>
    <property type="match status" value="1"/>
</dbReference>
<evidence type="ECO:0000259" key="4">
    <source>
        <dbReference type="PROSITE" id="PS51077"/>
    </source>
</evidence>
<name>A0A934QNN0_9PSEU</name>
<feature type="domain" description="HTH iclR-type" evidence="4">
    <location>
        <begin position="15"/>
        <end position="77"/>
    </location>
</feature>
<evidence type="ECO:0000313" key="7">
    <source>
        <dbReference type="Proteomes" id="UP000635245"/>
    </source>
</evidence>
<dbReference type="SUPFAM" id="SSF55781">
    <property type="entry name" value="GAF domain-like"/>
    <property type="match status" value="1"/>
</dbReference>
<dbReference type="GO" id="GO:0003700">
    <property type="term" value="F:DNA-binding transcription factor activity"/>
    <property type="evidence" value="ECO:0007669"/>
    <property type="project" value="TreeGrafter"/>
</dbReference>
<keyword evidence="1" id="KW-0805">Transcription regulation</keyword>
<dbReference type="Gene3D" id="3.30.450.40">
    <property type="match status" value="1"/>
</dbReference>
<keyword evidence="7" id="KW-1185">Reference proteome</keyword>
<feature type="domain" description="IclR-ED" evidence="5">
    <location>
        <begin position="78"/>
        <end position="260"/>
    </location>
</feature>
<dbReference type="PANTHER" id="PTHR30136:SF24">
    <property type="entry name" value="HTH-TYPE TRANSCRIPTIONAL REPRESSOR ALLR"/>
    <property type="match status" value="1"/>
</dbReference>
<dbReference type="InterPro" id="IPR014757">
    <property type="entry name" value="Tscrpt_reg_IclR_C"/>
</dbReference>
<dbReference type="PROSITE" id="PS51078">
    <property type="entry name" value="ICLR_ED"/>
    <property type="match status" value="1"/>
</dbReference>
<dbReference type="PANTHER" id="PTHR30136">
    <property type="entry name" value="HELIX-TURN-HELIX TRANSCRIPTIONAL REGULATOR, ICLR FAMILY"/>
    <property type="match status" value="1"/>
</dbReference>
<keyword evidence="2" id="KW-0238">DNA-binding</keyword>
<dbReference type="Pfam" id="PF09339">
    <property type="entry name" value="HTH_IclR"/>
    <property type="match status" value="1"/>
</dbReference>
<dbReference type="InterPro" id="IPR036390">
    <property type="entry name" value="WH_DNA-bd_sf"/>
</dbReference>
<dbReference type="Proteomes" id="UP000635245">
    <property type="component" value="Unassembled WGS sequence"/>
</dbReference>
<evidence type="ECO:0000313" key="6">
    <source>
        <dbReference type="EMBL" id="MBK1783830.1"/>
    </source>
</evidence>